<evidence type="ECO:0000313" key="1">
    <source>
        <dbReference type="EMBL" id="CAA2630741.1"/>
    </source>
</evidence>
<dbReference type="EMBL" id="LR743600">
    <property type="protein sequence ID" value="CAA2630741.1"/>
    <property type="molecule type" value="Genomic_DNA"/>
</dbReference>
<name>A0A7I8JIK0_SPIIN</name>
<evidence type="ECO:0000313" key="2">
    <source>
        <dbReference type="Proteomes" id="UP001189122"/>
    </source>
</evidence>
<organism evidence="1">
    <name type="scientific">Spirodela intermedia</name>
    <name type="common">Intermediate duckweed</name>
    <dbReference type="NCBI Taxonomy" id="51605"/>
    <lineage>
        <taxon>Eukaryota</taxon>
        <taxon>Viridiplantae</taxon>
        <taxon>Streptophyta</taxon>
        <taxon>Embryophyta</taxon>
        <taxon>Tracheophyta</taxon>
        <taxon>Spermatophyta</taxon>
        <taxon>Magnoliopsida</taxon>
        <taxon>Liliopsida</taxon>
        <taxon>Araceae</taxon>
        <taxon>Lemnoideae</taxon>
        <taxon>Spirodela</taxon>
    </lineage>
</organism>
<dbReference type="Pfam" id="PF12023">
    <property type="entry name" value="DUF3511"/>
    <property type="match status" value="1"/>
</dbReference>
<dbReference type="InterPro" id="IPR021899">
    <property type="entry name" value="DUF3511"/>
</dbReference>
<gene>
    <name evidence="1" type="ORF">SI7747_13016387</name>
</gene>
<dbReference type="EMBL" id="CACRZD030000013">
    <property type="protein sequence ID" value="CAA6669984.1"/>
    <property type="molecule type" value="Genomic_DNA"/>
</dbReference>
<sequence>MEKRRPPLMSPGRSGGAAGYVGLGDEGAAASSSSSAAAYSFNGPSGGSGGGGFSYTADPENQRKKRVAAYNSFVAENKLKSSVRTSFRWLKSKLFSDARYA</sequence>
<accession>A0A7I8JIK0</accession>
<dbReference type="Proteomes" id="UP001189122">
    <property type="component" value="Unassembled WGS sequence"/>
</dbReference>
<dbReference type="AlphaFoldDB" id="A0A7I8JIK0"/>
<keyword evidence="2" id="KW-1185">Reference proteome</keyword>
<dbReference type="PANTHER" id="PTHR33193:SF13">
    <property type="entry name" value="EXPRESSED PROTEIN"/>
    <property type="match status" value="1"/>
</dbReference>
<protein>
    <submittedName>
        <fullName evidence="1">Uncharacterized protein</fullName>
    </submittedName>
</protein>
<dbReference type="PANTHER" id="PTHR33193">
    <property type="entry name" value="DOMAIN PROTEIN, PUTATIVE (DUF3511)-RELATED"/>
    <property type="match status" value="1"/>
</dbReference>
<proteinExistence type="predicted"/>
<reference evidence="1 2" key="1">
    <citation type="submission" date="2019-12" db="EMBL/GenBank/DDBJ databases">
        <authorList>
            <person name="Scholz U."/>
            <person name="Mascher M."/>
            <person name="Fiebig A."/>
        </authorList>
    </citation>
    <scope>NUCLEOTIDE SEQUENCE</scope>
</reference>